<evidence type="ECO:0000256" key="7">
    <source>
        <dbReference type="ARBA" id="ARBA00023152"/>
    </source>
</evidence>
<dbReference type="Pfam" id="PF00113">
    <property type="entry name" value="Enolase_C"/>
    <property type="match status" value="1"/>
</dbReference>
<keyword evidence="7" id="KW-0324">Glycolysis</keyword>
<dbReference type="PANTHER" id="PTHR11902:SF1">
    <property type="entry name" value="ENOLASE"/>
    <property type="match status" value="1"/>
</dbReference>
<reference evidence="12 13" key="1">
    <citation type="submission" date="2024-03" db="EMBL/GenBank/DDBJ databases">
        <title>Aureococcus anophagefferens CCMP1851 and Kratosvirus quantuckense: Draft genome of a second virus-susceptible host strain in the model system.</title>
        <authorList>
            <person name="Chase E."/>
            <person name="Truchon A.R."/>
            <person name="Schepens W."/>
            <person name="Wilhelm S.W."/>
        </authorList>
    </citation>
    <scope>NUCLEOTIDE SEQUENCE [LARGE SCALE GENOMIC DNA]</scope>
    <source>
        <strain evidence="12 13">CCMP1851</strain>
    </source>
</reference>
<evidence type="ECO:0000256" key="9">
    <source>
        <dbReference type="SAM" id="SignalP"/>
    </source>
</evidence>
<feature type="domain" description="Enolase N-terminal" evidence="11">
    <location>
        <begin position="37"/>
        <end position="166"/>
    </location>
</feature>
<comment type="cofactor">
    <cofactor evidence="1">
        <name>Mg(2+)</name>
        <dbReference type="ChEBI" id="CHEBI:18420"/>
    </cofactor>
</comment>
<keyword evidence="6" id="KW-0460">Magnesium</keyword>
<dbReference type="EC" id="4.2.1.11" evidence="5"/>
<comment type="caution">
    <text evidence="12">The sequence shown here is derived from an EMBL/GenBank/DDBJ whole genome shotgun (WGS) entry which is preliminary data.</text>
</comment>
<dbReference type="SUPFAM" id="SSF51604">
    <property type="entry name" value="Enolase C-terminal domain-like"/>
    <property type="match status" value="1"/>
</dbReference>
<dbReference type="InterPro" id="IPR020811">
    <property type="entry name" value="Enolase_N"/>
</dbReference>
<evidence type="ECO:0000256" key="8">
    <source>
        <dbReference type="ARBA" id="ARBA00023239"/>
    </source>
</evidence>
<evidence type="ECO:0000256" key="6">
    <source>
        <dbReference type="ARBA" id="ARBA00022842"/>
    </source>
</evidence>
<feature type="chain" id="PRO_5045987216" description="phosphopyruvate hydratase" evidence="9">
    <location>
        <begin position="18"/>
        <end position="476"/>
    </location>
</feature>
<dbReference type="NCBIfam" id="TIGR01060">
    <property type="entry name" value="eno"/>
    <property type="match status" value="1"/>
</dbReference>
<dbReference type="HAMAP" id="MF_00318">
    <property type="entry name" value="Enolase"/>
    <property type="match status" value="1"/>
</dbReference>
<dbReference type="PRINTS" id="PR00148">
    <property type="entry name" value="ENOLASE"/>
</dbReference>
<dbReference type="Gene3D" id="3.20.20.120">
    <property type="entry name" value="Enolase-like C-terminal domain"/>
    <property type="match status" value="1"/>
</dbReference>
<evidence type="ECO:0000256" key="3">
    <source>
        <dbReference type="ARBA" id="ARBA00005031"/>
    </source>
</evidence>
<dbReference type="Gene3D" id="3.30.390.10">
    <property type="entry name" value="Enolase-like, N-terminal domain"/>
    <property type="match status" value="1"/>
</dbReference>
<dbReference type="EMBL" id="JBBJCI010000035">
    <property type="protein sequence ID" value="KAK7253285.1"/>
    <property type="molecule type" value="Genomic_DNA"/>
</dbReference>
<dbReference type="SFLD" id="SFLDG00178">
    <property type="entry name" value="enolase"/>
    <property type="match status" value="1"/>
</dbReference>
<dbReference type="SFLD" id="SFLDS00001">
    <property type="entry name" value="Enolase"/>
    <property type="match status" value="1"/>
</dbReference>
<dbReference type="SMART" id="SM01192">
    <property type="entry name" value="Enolase_C"/>
    <property type="match status" value="1"/>
</dbReference>
<evidence type="ECO:0000313" key="13">
    <source>
        <dbReference type="Proteomes" id="UP001363151"/>
    </source>
</evidence>
<evidence type="ECO:0000256" key="2">
    <source>
        <dbReference type="ARBA" id="ARBA00004496"/>
    </source>
</evidence>
<dbReference type="InterPro" id="IPR020810">
    <property type="entry name" value="Enolase_C"/>
</dbReference>
<organism evidence="12 13">
    <name type="scientific">Aureococcus anophagefferens</name>
    <name type="common">Harmful bloom alga</name>
    <dbReference type="NCBI Taxonomy" id="44056"/>
    <lineage>
        <taxon>Eukaryota</taxon>
        <taxon>Sar</taxon>
        <taxon>Stramenopiles</taxon>
        <taxon>Ochrophyta</taxon>
        <taxon>Pelagophyceae</taxon>
        <taxon>Pelagomonadales</taxon>
        <taxon>Pelagomonadaceae</taxon>
        <taxon>Aureococcus</taxon>
    </lineage>
</organism>
<comment type="pathway">
    <text evidence="3">Carbohydrate degradation; glycolysis; pyruvate from D-glyceraldehyde 3-phosphate: step 4/5.</text>
</comment>
<name>A0ABR1GBL4_AURAN</name>
<dbReference type="Pfam" id="PF03952">
    <property type="entry name" value="Enolase_N"/>
    <property type="match status" value="1"/>
</dbReference>
<dbReference type="InterPro" id="IPR029017">
    <property type="entry name" value="Enolase-like_N"/>
</dbReference>
<dbReference type="PANTHER" id="PTHR11902">
    <property type="entry name" value="ENOLASE"/>
    <property type="match status" value="1"/>
</dbReference>
<dbReference type="Proteomes" id="UP001363151">
    <property type="component" value="Unassembled WGS sequence"/>
</dbReference>
<evidence type="ECO:0000259" key="11">
    <source>
        <dbReference type="SMART" id="SM01193"/>
    </source>
</evidence>
<feature type="signal peptide" evidence="9">
    <location>
        <begin position="1"/>
        <end position="17"/>
    </location>
</feature>
<evidence type="ECO:0000256" key="4">
    <source>
        <dbReference type="ARBA" id="ARBA00009604"/>
    </source>
</evidence>
<comment type="similarity">
    <text evidence="4">Belongs to the enolase family.</text>
</comment>
<dbReference type="SFLD" id="SFLDF00002">
    <property type="entry name" value="enolase"/>
    <property type="match status" value="1"/>
</dbReference>
<accession>A0ABR1GBL4</accession>
<evidence type="ECO:0000256" key="1">
    <source>
        <dbReference type="ARBA" id="ARBA00001946"/>
    </source>
</evidence>
<evidence type="ECO:0000313" key="12">
    <source>
        <dbReference type="EMBL" id="KAK7253285.1"/>
    </source>
</evidence>
<dbReference type="InterPro" id="IPR036849">
    <property type="entry name" value="Enolase-like_C_sf"/>
</dbReference>
<dbReference type="SMART" id="SM01193">
    <property type="entry name" value="Enolase_N"/>
    <property type="match status" value="1"/>
</dbReference>
<gene>
    <name evidence="12" type="ORF">SO694_00001244</name>
</gene>
<dbReference type="SUPFAM" id="SSF54826">
    <property type="entry name" value="Enolase N-terminal domain-like"/>
    <property type="match status" value="1"/>
</dbReference>
<evidence type="ECO:0000256" key="5">
    <source>
        <dbReference type="ARBA" id="ARBA00012058"/>
    </source>
</evidence>
<dbReference type="PROSITE" id="PS00164">
    <property type="entry name" value="ENOLASE"/>
    <property type="match status" value="1"/>
</dbReference>
<dbReference type="CDD" id="cd03313">
    <property type="entry name" value="enolase"/>
    <property type="match status" value="1"/>
</dbReference>
<dbReference type="InterPro" id="IPR020809">
    <property type="entry name" value="Enolase_CS"/>
</dbReference>
<protein>
    <recommendedName>
        <fullName evidence="5">phosphopyruvate hydratase</fullName>
        <ecNumber evidence="5">4.2.1.11</ecNumber>
    </recommendedName>
</protein>
<evidence type="ECO:0000259" key="10">
    <source>
        <dbReference type="SMART" id="SM01192"/>
    </source>
</evidence>
<dbReference type="PIRSF" id="PIRSF001400">
    <property type="entry name" value="Enolase"/>
    <property type="match status" value="1"/>
</dbReference>
<proteinExistence type="inferred from homology"/>
<keyword evidence="8" id="KW-0456">Lyase</keyword>
<comment type="subcellular location">
    <subcellularLocation>
        <location evidence="2">Cytoplasm</location>
    </subcellularLocation>
</comment>
<dbReference type="InterPro" id="IPR000941">
    <property type="entry name" value="Enolase"/>
</dbReference>
<keyword evidence="13" id="KW-1185">Reference proteome</keyword>
<feature type="domain" description="Enolase C-terminal TIM barrel" evidence="10">
    <location>
        <begin position="175"/>
        <end position="471"/>
    </location>
</feature>
<keyword evidence="9" id="KW-0732">Signal</keyword>
<sequence>MKASLLLLAGATAFAPASKLSQTPRQVAMAAEGAGTITAVKACEILDSRGNPTVEVEMFTSLGMFRASVPSGASTGVHEACELRDGDKGRYLGKGCLQAVKNVNEVLGPAVCGMDAADQRAIDNLCIDLDGTPNKANLGANAILGVSLAAAKAGAAAKGVPLYKHIADLAGNSEANVLPVPAFNVINGGSHAGNKLAFQEYFIIPTGASSFSEGLRVGTECYHALKKIIKDKFGGDATLIGDEGGFAPPCDAREGVELVMEAITAAGYEGMCEIGMDVAASEFKVDGEDCYDLGTFYPADERDDPKLKMTAAELADFYADLCAEYPIVTIEDAFDQDDWAAWTNFSPKVRATVQSVGDDITVTNPSRIKRAIEEDACNALLLKVNQIGSVSESIDAVKMSKQAGWGIMTSHRSGETEDTYIADIAVGLCTGQIKTGAPCRSERLAKYNQLLRIESELGDDAVYAGKTWRAPKWMGE</sequence>